<evidence type="ECO:0000313" key="1">
    <source>
        <dbReference type="EMBL" id="CAG8687324.1"/>
    </source>
</evidence>
<protein>
    <submittedName>
        <fullName evidence="1">9291_t:CDS:1</fullName>
    </submittedName>
</protein>
<sequence length="106" mass="12295">RIEPARPVKGTHDRFGIENEKFTHIQKIGTSIAELYCFEQVYYKKFGVFERTLGSDSDIVGKELYSFIDHDDRLTLRPEGTAGIVRALISNNMDRDLPKKFYYYGP</sequence>
<comment type="caution">
    <text evidence="1">The sequence shown here is derived from an EMBL/GenBank/DDBJ whole genome shotgun (WGS) entry which is preliminary data.</text>
</comment>
<keyword evidence="2" id="KW-1185">Reference proteome</keyword>
<dbReference type="EMBL" id="CAJVPM010034471">
    <property type="protein sequence ID" value="CAG8687324.1"/>
    <property type="molecule type" value="Genomic_DNA"/>
</dbReference>
<gene>
    <name evidence="1" type="ORF">SCALOS_LOCUS9993</name>
</gene>
<proteinExistence type="predicted"/>
<reference evidence="1" key="1">
    <citation type="submission" date="2021-06" db="EMBL/GenBank/DDBJ databases">
        <authorList>
            <person name="Kallberg Y."/>
            <person name="Tangrot J."/>
            <person name="Rosling A."/>
        </authorList>
    </citation>
    <scope>NUCLEOTIDE SEQUENCE</scope>
    <source>
        <strain evidence="1">AU212A</strain>
    </source>
</reference>
<dbReference type="Proteomes" id="UP000789860">
    <property type="component" value="Unassembled WGS sequence"/>
</dbReference>
<feature type="non-terminal residue" evidence="1">
    <location>
        <position position="106"/>
    </location>
</feature>
<feature type="non-terminal residue" evidence="1">
    <location>
        <position position="1"/>
    </location>
</feature>
<evidence type="ECO:0000313" key="2">
    <source>
        <dbReference type="Proteomes" id="UP000789860"/>
    </source>
</evidence>
<name>A0ACA9P2N3_9GLOM</name>
<organism evidence="1 2">
    <name type="scientific">Scutellospora calospora</name>
    <dbReference type="NCBI Taxonomy" id="85575"/>
    <lineage>
        <taxon>Eukaryota</taxon>
        <taxon>Fungi</taxon>
        <taxon>Fungi incertae sedis</taxon>
        <taxon>Mucoromycota</taxon>
        <taxon>Glomeromycotina</taxon>
        <taxon>Glomeromycetes</taxon>
        <taxon>Diversisporales</taxon>
        <taxon>Gigasporaceae</taxon>
        <taxon>Scutellospora</taxon>
    </lineage>
</organism>
<accession>A0ACA9P2N3</accession>